<dbReference type="InterPro" id="IPR041657">
    <property type="entry name" value="HTH_17"/>
</dbReference>
<name>A0A2V3PMT9_9BACT</name>
<protein>
    <submittedName>
        <fullName evidence="2">Helix-turn-helix protein</fullName>
    </submittedName>
</protein>
<comment type="caution">
    <text evidence="2">The sequence shown here is derived from an EMBL/GenBank/DDBJ whole genome shotgun (WGS) entry which is preliminary data.</text>
</comment>
<dbReference type="Pfam" id="PF12728">
    <property type="entry name" value="HTH_17"/>
    <property type="match status" value="1"/>
</dbReference>
<dbReference type="EMBL" id="QICL01000025">
    <property type="protein sequence ID" value="PXV61210.1"/>
    <property type="molecule type" value="Genomic_DNA"/>
</dbReference>
<keyword evidence="3" id="KW-1185">Reference proteome</keyword>
<accession>A0A2V3PMT9</accession>
<gene>
    <name evidence="2" type="ORF">CLV62_12543</name>
</gene>
<organism evidence="2 3">
    <name type="scientific">Dysgonomonas alginatilytica</name>
    <dbReference type="NCBI Taxonomy" id="1605892"/>
    <lineage>
        <taxon>Bacteria</taxon>
        <taxon>Pseudomonadati</taxon>
        <taxon>Bacteroidota</taxon>
        <taxon>Bacteroidia</taxon>
        <taxon>Bacteroidales</taxon>
        <taxon>Dysgonomonadaceae</taxon>
        <taxon>Dysgonomonas</taxon>
    </lineage>
</organism>
<sequence>MAEAVLMVTMTVSELQSMIKSAVNEVIQKEFAPLRKQFEDRLITADETATKLQVTRVTLYNLEKRGHLLPIRVGSKVMYSESAITVYLMSKNK</sequence>
<proteinExistence type="predicted"/>
<evidence type="ECO:0000313" key="3">
    <source>
        <dbReference type="Proteomes" id="UP000247973"/>
    </source>
</evidence>
<dbReference type="SUPFAM" id="SSF46955">
    <property type="entry name" value="Putative DNA-binding domain"/>
    <property type="match status" value="1"/>
</dbReference>
<feature type="domain" description="Helix-turn-helix" evidence="1">
    <location>
        <begin position="43"/>
        <end position="90"/>
    </location>
</feature>
<dbReference type="InterPro" id="IPR009061">
    <property type="entry name" value="DNA-bd_dom_put_sf"/>
</dbReference>
<dbReference type="RefSeq" id="WP_110311831.1">
    <property type="nucleotide sequence ID" value="NZ_QICL01000025.1"/>
</dbReference>
<evidence type="ECO:0000259" key="1">
    <source>
        <dbReference type="Pfam" id="PF12728"/>
    </source>
</evidence>
<evidence type="ECO:0000313" key="2">
    <source>
        <dbReference type="EMBL" id="PXV61210.1"/>
    </source>
</evidence>
<reference evidence="2 3" key="1">
    <citation type="submission" date="2018-03" db="EMBL/GenBank/DDBJ databases">
        <title>Genomic Encyclopedia of Archaeal and Bacterial Type Strains, Phase II (KMG-II): from individual species to whole genera.</title>
        <authorList>
            <person name="Goeker M."/>
        </authorList>
    </citation>
    <scope>NUCLEOTIDE SEQUENCE [LARGE SCALE GENOMIC DNA]</scope>
    <source>
        <strain evidence="2 3">DSM 100214</strain>
    </source>
</reference>
<dbReference type="OrthoDB" id="1263240at2"/>
<dbReference type="Proteomes" id="UP000247973">
    <property type="component" value="Unassembled WGS sequence"/>
</dbReference>
<dbReference type="AlphaFoldDB" id="A0A2V3PMT9"/>